<dbReference type="RefSeq" id="WP_249297625.1">
    <property type="nucleotide sequence ID" value="NZ_JACRSX010000005.1"/>
</dbReference>
<gene>
    <name evidence="1" type="ORF">H8704_05555</name>
</gene>
<accession>A0ABR7N0T6</accession>
<evidence type="ECO:0000313" key="1">
    <source>
        <dbReference type="EMBL" id="MBC8562104.1"/>
    </source>
</evidence>
<evidence type="ECO:0000313" key="2">
    <source>
        <dbReference type="Proteomes" id="UP000606193"/>
    </source>
</evidence>
<name>A0ABR7N0T6_9FIRM</name>
<reference evidence="1 2" key="1">
    <citation type="submission" date="2020-08" db="EMBL/GenBank/DDBJ databases">
        <title>Genome public.</title>
        <authorList>
            <person name="Liu C."/>
            <person name="Sun Q."/>
        </authorList>
    </citation>
    <scope>NUCLEOTIDE SEQUENCE [LARGE SCALE GENOMIC DNA]</scope>
    <source>
        <strain evidence="1 2">NSJ-37</strain>
    </source>
</reference>
<feature type="non-terminal residue" evidence="1">
    <location>
        <position position="1"/>
    </location>
</feature>
<proteinExistence type="predicted"/>
<dbReference type="EMBL" id="JACRSX010000005">
    <property type="protein sequence ID" value="MBC8562104.1"/>
    <property type="molecule type" value="Genomic_DNA"/>
</dbReference>
<keyword evidence="2" id="KW-1185">Reference proteome</keyword>
<protein>
    <submittedName>
        <fullName evidence="1">Uncharacterized protein</fullName>
    </submittedName>
</protein>
<sequence length="164" mass="19650">EKLNEFLHPKKTEQVEGDIHIYGSNIYEKICRELTDSTDELKTVDLRTFHLLYEQKIVIRDRISFIMHKYHLNELLKVKEDYEQIVDRFRDIRLVYLKQLYQEDGYEVGEIQRVYSKEVNNRIGNMVKNAQKEERKVLLNLEELLQMIIKNNITYSVDAKGGNQ</sequence>
<organism evidence="1 2">
    <name type="scientific">Jutongia huaianensis</name>
    <dbReference type="NCBI Taxonomy" id="2763668"/>
    <lineage>
        <taxon>Bacteria</taxon>
        <taxon>Bacillati</taxon>
        <taxon>Bacillota</taxon>
        <taxon>Clostridia</taxon>
        <taxon>Lachnospirales</taxon>
        <taxon>Lachnospiraceae</taxon>
        <taxon>Jutongia</taxon>
    </lineage>
</organism>
<comment type="caution">
    <text evidence="1">The sequence shown here is derived from an EMBL/GenBank/DDBJ whole genome shotgun (WGS) entry which is preliminary data.</text>
</comment>
<dbReference type="Proteomes" id="UP000606193">
    <property type="component" value="Unassembled WGS sequence"/>
</dbReference>